<name>A0A0V0YJL7_TRIPS</name>
<feature type="region of interest" description="Disordered" evidence="1">
    <location>
        <begin position="80"/>
        <end position="106"/>
    </location>
</feature>
<dbReference type="Proteomes" id="UP000054815">
    <property type="component" value="Unassembled WGS sequence"/>
</dbReference>
<organism evidence="2 3">
    <name type="scientific">Trichinella pseudospiralis</name>
    <name type="common">Parasitic roundworm</name>
    <dbReference type="NCBI Taxonomy" id="6337"/>
    <lineage>
        <taxon>Eukaryota</taxon>
        <taxon>Metazoa</taxon>
        <taxon>Ecdysozoa</taxon>
        <taxon>Nematoda</taxon>
        <taxon>Enoplea</taxon>
        <taxon>Dorylaimia</taxon>
        <taxon>Trichinellida</taxon>
        <taxon>Trichinellidae</taxon>
        <taxon>Trichinella</taxon>
    </lineage>
</organism>
<comment type="caution">
    <text evidence="2">The sequence shown here is derived from an EMBL/GenBank/DDBJ whole genome shotgun (WGS) entry which is preliminary data.</text>
</comment>
<gene>
    <name evidence="2" type="ORF">T4E_838</name>
</gene>
<evidence type="ECO:0000313" key="2">
    <source>
        <dbReference type="EMBL" id="KRY00368.1"/>
    </source>
</evidence>
<dbReference type="AlphaFoldDB" id="A0A0V0YJL7"/>
<accession>A0A0V0YJL7</accession>
<protein>
    <submittedName>
        <fullName evidence="2">Uncharacterized protein</fullName>
    </submittedName>
</protein>
<reference evidence="2 3" key="1">
    <citation type="submission" date="2015-01" db="EMBL/GenBank/DDBJ databases">
        <title>Evolution of Trichinella species and genotypes.</title>
        <authorList>
            <person name="Korhonen P.K."/>
            <person name="Edoardo P."/>
            <person name="Giuseppe L.R."/>
            <person name="Gasser R.B."/>
        </authorList>
    </citation>
    <scope>NUCLEOTIDE SEQUENCE [LARGE SCALE GENOMIC DNA]</scope>
    <source>
        <strain evidence="2">ISS141</strain>
    </source>
</reference>
<sequence>MAFRNLHDFLPDRLGYGSISLIQQKVVNGASDLLSVFCCAPSNVRRSAHELYPILGIIGGNCPPSRQTANCINLHEASDNSRPQFSNLATEASPTQESNVQSSQGM</sequence>
<evidence type="ECO:0000313" key="3">
    <source>
        <dbReference type="Proteomes" id="UP000054815"/>
    </source>
</evidence>
<dbReference type="EMBL" id="JYDU01000009">
    <property type="protein sequence ID" value="KRY00368.1"/>
    <property type="molecule type" value="Genomic_DNA"/>
</dbReference>
<evidence type="ECO:0000256" key="1">
    <source>
        <dbReference type="SAM" id="MobiDB-lite"/>
    </source>
</evidence>
<proteinExistence type="predicted"/>